<dbReference type="EMBL" id="CP060139">
    <property type="protein sequence ID" value="QNR22579.1"/>
    <property type="molecule type" value="Genomic_DNA"/>
</dbReference>
<accession>A0A7H0VA31</accession>
<name>A0A7H0VA31_9FLAO</name>
<proteinExistence type="predicted"/>
<evidence type="ECO:0000313" key="2">
    <source>
        <dbReference type="Proteomes" id="UP000516305"/>
    </source>
</evidence>
<dbReference type="RefSeq" id="WP_210757145.1">
    <property type="nucleotide sequence ID" value="NZ_CP060139.1"/>
</dbReference>
<dbReference type="KEGG" id="chyd:H4K34_09275"/>
<organism evidence="1 2">
    <name type="scientific">Croceimicrobium hydrocarbonivorans</name>
    <dbReference type="NCBI Taxonomy" id="2761580"/>
    <lineage>
        <taxon>Bacteria</taxon>
        <taxon>Pseudomonadati</taxon>
        <taxon>Bacteroidota</taxon>
        <taxon>Flavobacteriia</taxon>
        <taxon>Flavobacteriales</taxon>
        <taxon>Owenweeksiaceae</taxon>
        <taxon>Croceimicrobium</taxon>
    </lineage>
</organism>
<reference evidence="1 2" key="1">
    <citation type="submission" date="2020-08" db="EMBL/GenBank/DDBJ databases">
        <title>Croceimicrobium hydrocarbonivorans gen. nov., sp. nov., a novel marine bacterium isolated from a bacterial consortium that degrades polyethylene terephthalate.</title>
        <authorList>
            <person name="Liu R."/>
        </authorList>
    </citation>
    <scope>NUCLEOTIDE SEQUENCE [LARGE SCALE GENOMIC DNA]</scope>
    <source>
        <strain evidence="1 2">A20-9</strain>
    </source>
</reference>
<gene>
    <name evidence="1" type="ORF">H4K34_09275</name>
</gene>
<dbReference type="AlphaFoldDB" id="A0A7H0VA31"/>
<sequence>MKTLIYSLALSLCLEPLLAKEAIKIEKTAHVKIDVAVDADIEIDASNTDVLIDVWDEPRIEVEAVFRFRGTEHEDKIQEFLKTFQQKVSDGVSKSGNSVHINTYHCMPSKVKIGWEDFIIVNTTFSREEVQFQYHIKMPTQGKLKIKHSYRDLRINGDVNLFILNQYSGRFAVNNIKKGELNLHYGKASVQNIDKGSLTLYENDFQAKQLGKMLLNIKYCNLQASSIANLEVEAYESEIEALSIDRMEGNLKYSSVRADRMQELVVISYECRYTIPELKTVTISNSKYSRFEFDKADIITVGVSYEDKVNVGSVIDFNAGNSKYSQHNIGRLEKNYRLEGYECDLNIAKLQGPGGEISINGKYLKVAINTEAAIFDLQASLQYGKLEYPEEAVDGQVMKNGNNTLINLSQKSPIYKKEQAYHILINGYEVKANLY</sequence>
<keyword evidence="2" id="KW-1185">Reference proteome</keyword>
<evidence type="ECO:0008006" key="3">
    <source>
        <dbReference type="Google" id="ProtNLM"/>
    </source>
</evidence>
<evidence type="ECO:0000313" key="1">
    <source>
        <dbReference type="EMBL" id="QNR22579.1"/>
    </source>
</evidence>
<protein>
    <recommendedName>
        <fullName evidence="3">Adhesin domain-containing protein</fullName>
    </recommendedName>
</protein>
<dbReference type="Proteomes" id="UP000516305">
    <property type="component" value="Chromosome"/>
</dbReference>